<feature type="region of interest" description="Disordered" evidence="1">
    <location>
        <begin position="71"/>
        <end position="105"/>
    </location>
</feature>
<evidence type="ECO:0000313" key="4">
    <source>
        <dbReference type="Proteomes" id="UP000832041"/>
    </source>
</evidence>
<protein>
    <submittedName>
        <fullName evidence="3">DUF4229 domain-containing protein</fullName>
    </submittedName>
</protein>
<evidence type="ECO:0000256" key="1">
    <source>
        <dbReference type="SAM" id="MobiDB-lite"/>
    </source>
</evidence>
<feature type="transmembrane region" description="Helical" evidence="2">
    <location>
        <begin position="30"/>
        <end position="48"/>
    </location>
</feature>
<organism evidence="3 4">
    <name type="scientific">Thermobifida alba</name>
    <name type="common">Thermomonospora alba</name>
    <dbReference type="NCBI Taxonomy" id="53522"/>
    <lineage>
        <taxon>Bacteria</taxon>
        <taxon>Bacillati</taxon>
        <taxon>Actinomycetota</taxon>
        <taxon>Actinomycetes</taxon>
        <taxon>Streptosporangiales</taxon>
        <taxon>Nocardiopsidaceae</taxon>
        <taxon>Thermobifida</taxon>
    </lineage>
</organism>
<dbReference type="Pfam" id="PF14012">
    <property type="entry name" value="DUF4229"/>
    <property type="match status" value="1"/>
</dbReference>
<keyword evidence="4" id="KW-1185">Reference proteome</keyword>
<keyword evidence="2" id="KW-0472">Membrane</keyword>
<accession>A0ABY4L2M5</accession>
<evidence type="ECO:0000313" key="3">
    <source>
        <dbReference type="EMBL" id="UPT21919.1"/>
    </source>
</evidence>
<keyword evidence="2" id="KW-0812">Transmembrane</keyword>
<dbReference type="InterPro" id="IPR025323">
    <property type="entry name" value="DUF4229"/>
</dbReference>
<feature type="compositionally biased region" description="Low complexity" evidence="1">
    <location>
        <begin position="85"/>
        <end position="94"/>
    </location>
</feature>
<keyword evidence="2" id="KW-1133">Transmembrane helix</keyword>
<dbReference type="RefSeq" id="WP_248590395.1">
    <property type="nucleotide sequence ID" value="NZ_BAABEB010000003.1"/>
</dbReference>
<evidence type="ECO:0000256" key="2">
    <source>
        <dbReference type="SAM" id="Phobius"/>
    </source>
</evidence>
<dbReference type="EMBL" id="CP051627">
    <property type="protein sequence ID" value="UPT21919.1"/>
    <property type="molecule type" value="Genomic_DNA"/>
</dbReference>
<name>A0ABY4L2M5_THEAE</name>
<reference evidence="3 4" key="1">
    <citation type="submission" date="2020-04" db="EMBL/GenBank/DDBJ databases">
        <title>Thermobifida alba genome sequencing and assembly.</title>
        <authorList>
            <person name="Luzics S."/>
            <person name="Horvath B."/>
            <person name="Nagy I."/>
            <person name="Toth A."/>
            <person name="Nagy I."/>
            <person name="Kukolya J."/>
        </authorList>
    </citation>
    <scope>NUCLEOTIDE SEQUENCE [LARGE SCALE GENOMIC DNA]</scope>
    <source>
        <strain evidence="3 4">DSM 43795</strain>
    </source>
</reference>
<gene>
    <name evidence="3" type="ORF">FOF52_13925</name>
</gene>
<feature type="compositionally biased region" description="Basic and acidic residues" evidence="1">
    <location>
        <begin position="95"/>
        <end position="105"/>
    </location>
</feature>
<proteinExistence type="predicted"/>
<dbReference type="Proteomes" id="UP000832041">
    <property type="component" value="Chromosome"/>
</dbReference>
<sequence length="105" mass="11078">MRNFIAYTAARVLLFAIALGVVYLLGAREVLAVLLALVISGLVSFVLLSRQRDALSASLVRGAGRMRSMGQRLDAGAAKEDHLQQAPAEGPASAEAERGAAEQRS</sequence>